<feature type="domain" description="Protein kinase" evidence="6">
    <location>
        <begin position="13"/>
        <end position="263"/>
    </location>
</feature>
<feature type="binding site" evidence="5">
    <location>
        <position position="42"/>
    </location>
    <ligand>
        <name>ATP</name>
        <dbReference type="ChEBI" id="CHEBI:30616"/>
    </ligand>
</feature>
<dbReference type="PANTHER" id="PTHR43289:SF34">
    <property type="entry name" value="SERINE_THREONINE-PROTEIN KINASE YBDM-RELATED"/>
    <property type="match status" value="1"/>
</dbReference>
<dbReference type="PROSITE" id="PS00108">
    <property type="entry name" value="PROTEIN_KINASE_ST"/>
    <property type="match status" value="1"/>
</dbReference>
<dbReference type="Gene3D" id="3.90.1580.10">
    <property type="entry name" value="paralog of FGE (formylglycine-generating enzyme)"/>
    <property type="match status" value="1"/>
</dbReference>
<keyword evidence="1" id="KW-0808">Transferase</keyword>
<dbReference type="PROSITE" id="PS50011">
    <property type="entry name" value="PROTEIN_KINASE_DOM"/>
    <property type="match status" value="1"/>
</dbReference>
<dbReference type="SUPFAM" id="SSF56112">
    <property type="entry name" value="Protein kinase-like (PK-like)"/>
    <property type="match status" value="1"/>
</dbReference>
<dbReference type="EMBL" id="JBHRTS010000004">
    <property type="protein sequence ID" value="MFC3194491.1"/>
    <property type="molecule type" value="Genomic_DNA"/>
</dbReference>
<dbReference type="InterPro" id="IPR011009">
    <property type="entry name" value="Kinase-like_dom_sf"/>
</dbReference>
<evidence type="ECO:0000313" key="8">
    <source>
        <dbReference type="Proteomes" id="UP001595533"/>
    </source>
</evidence>
<name>A0ABV7J8P5_9GAMM</name>
<comment type="caution">
    <text evidence="7">The sequence shown here is derived from an EMBL/GenBank/DDBJ whole genome shotgun (WGS) entry which is preliminary data.</text>
</comment>
<evidence type="ECO:0000256" key="1">
    <source>
        <dbReference type="ARBA" id="ARBA00022679"/>
    </source>
</evidence>
<keyword evidence="8" id="KW-1185">Reference proteome</keyword>
<evidence type="ECO:0000256" key="4">
    <source>
        <dbReference type="ARBA" id="ARBA00022840"/>
    </source>
</evidence>
<dbReference type="InterPro" id="IPR017441">
    <property type="entry name" value="Protein_kinase_ATP_BS"/>
</dbReference>
<keyword evidence="2 5" id="KW-0547">Nucleotide-binding</keyword>
<dbReference type="SUPFAM" id="SSF56436">
    <property type="entry name" value="C-type lectin-like"/>
    <property type="match status" value="1"/>
</dbReference>
<dbReference type="Proteomes" id="UP001595533">
    <property type="component" value="Unassembled WGS sequence"/>
</dbReference>
<dbReference type="Pfam" id="PF00069">
    <property type="entry name" value="Pkinase"/>
    <property type="match status" value="1"/>
</dbReference>
<accession>A0ABV7J8P5</accession>
<dbReference type="SMART" id="SM00220">
    <property type="entry name" value="S_TKc"/>
    <property type="match status" value="1"/>
</dbReference>
<evidence type="ECO:0000256" key="5">
    <source>
        <dbReference type="PROSITE-ProRule" id="PRU10141"/>
    </source>
</evidence>
<organism evidence="7 8">
    <name type="scientific">Marinicella sediminis</name>
    <dbReference type="NCBI Taxonomy" id="1792834"/>
    <lineage>
        <taxon>Bacteria</taxon>
        <taxon>Pseudomonadati</taxon>
        <taxon>Pseudomonadota</taxon>
        <taxon>Gammaproteobacteria</taxon>
        <taxon>Lysobacterales</taxon>
        <taxon>Marinicellaceae</taxon>
        <taxon>Marinicella</taxon>
    </lineage>
</organism>
<dbReference type="InterPro" id="IPR042095">
    <property type="entry name" value="SUMF_sf"/>
</dbReference>
<evidence type="ECO:0000313" key="7">
    <source>
        <dbReference type="EMBL" id="MFC3194491.1"/>
    </source>
</evidence>
<dbReference type="InterPro" id="IPR008271">
    <property type="entry name" value="Ser/Thr_kinase_AS"/>
</dbReference>
<proteinExistence type="predicted"/>
<keyword evidence="4 5" id="KW-0067">ATP-binding</keyword>
<evidence type="ECO:0000259" key="6">
    <source>
        <dbReference type="PROSITE" id="PS50011"/>
    </source>
</evidence>
<dbReference type="InterPro" id="IPR000719">
    <property type="entry name" value="Prot_kinase_dom"/>
</dbReference>
<sequence>MTEISHKVSIPGYRIIRKIGEGGMSVVYLAYQESLKREVALKVMRPIITDEENVVKRFEQEAEIIARLYHPNIVSIYEVGHIDDDVLYYSMPYLQHGDLTTYVHDNDEDLKQVMTEICDGLSYAHSQGVIHRDIKPENILFDQFGHVQIADFGIALSAGRRRFTRENRIIGSIHYISPEQAQSKDAGAQSDVYGLGAILFEMLTGEPVFNEEDDLSLMMAHVEKPVPRLPAEVSHWQPVIDRCLAKDPADRYADMEALKQAVANVNSVPKSNTSSSARWLLMSLLVLTGVATWWYWPLIIGGSPIAEERPSFVSAEPDDDAVETDLNEELLVDELLVDDPLANEPQTAAPVADSDADETAVEKVPAVLNLLSEEEVNQLLNQARKNIRIKQLTTPKSDNAVDQLLKILGNIPDHQEARNMLSEVMAAYYELLYLAVQKNDWQQAGTFAASVAEVRHRTILAEEHQMVLLEQNTQLESSLLLGAIAEKVKWAKSKADHQLASDLITLIDEVMPGHEIITELNQEIKGMYRSGQLLTDSMGLTAVVVMPNQSDQQGLVNYALAVSREEVSYLLYDRFVSDTGHEVTRCKTAVGSNMIFSQRSYLKPGFAMHDDMPVVCVTWQDANLFIEWYNRQTGLNYRLPSEREWRHLQKLSTTKKPRCGQANLAGQEFPEDNEDFLKYTCDDGYSYVSPYSAFKRNNLGLRGLHGNVSEWLAGCVELGKIKAIFNADDPCESNPSAGLSWVSGSADKAVIEQIKFDQAWSHIGFRLVRNIN</sequence>
<dbReference type="CDD" id="cd14014">
    <property type="entry name" value="STKc_PknB_like"/>
    <property type="match status" value="1"/>
</dbReference>
<gene>
    <name evidence="7" type="ORF">ACFODZ_09595</name>
</gene>
<evidence type="ECO:0000256" key="3">
    <source>
        <dbReference type="ARBA" id="ARBA00022777"/>
    </source>
</evidence>
<dbReference type="Gene3D" id="3.30.200.20">
    <property type="entry name" value="Phosphorylase Kinase, domain 1"/>
    <property type="match status" value="1"/>
</dbReference>
<dbReference type="InterPro" id="IPR016187">
    <property type="entry name" value="CTDL_fold"/>
</dbReference>
<evidence type="ECO:0000256" key="2">
    <source>
        <dbReference type="ARBA" id="ARBA00022741"/>
    </source>
</evidence>
<protein>
    <submittedName>
        <fullName evidence="7">Protein kinase</fullName>
    </submittedName>
</protein>
<reference evidence="8" key="1">
    <citation type="journal article" date="2019" name="Int. J. Syst. Evol. Microbiol.">
        <title>The Global Catalogue of Microorganisms (GCM) 10K type strain sequencing project: providing services to taxonomists for standard genome sequencing and annotation.</title>
        <authorList>
            <consortium name="The Broad Institute Genomics Platform"/>
            <consortium name="The Broad Institute Genome Sequencing Center for Infectious Disease"/>
            <person name="Wu L."/>
            <person name="Ma J."/>
        </authorList>
    </citation>
    <scope>NUCLEOTIDE SEQUENCE [LARGE SCALE GENOMIC DNA]</scope>
    <source>
        <strain evidence="8">KCTC 42953</strain>
    </source>
</reference>
<dbReference type="RefSeq" id="WP_077411197.1">
    <property type="nucleotide sequence ID" value="NZ_JBHRTS010000004.1"/>
</dbReference>
<dbReference type="GO" id="GO:0016301">
    <property type="term" value="F:kinase activity"/>
    <property type="evidence" value="ECO:0007669"/>
    <property type="project" value="UniProtKB-KW"/>
</dbReference>
<dbReference type="Pfam" id="PF03781">
    <property type="entry name" value="FGE-sulfatase"/>
    <property type="match status" value="1"/>
</dbReference>
<dbReference type="PANTHER" id="PTHR43289">
    <property type="entry name" value="MITOGEN-ACTIVATED PROTEIN KINASE KINASE KINASE 20-RELATED"/>
    <property type="match status" value="1"/>
</dbReference>
<keyword evidence="3 7" id="KW-0418">Kinase</keyword>
<dbReference type="PROSITE" id="PS00107">
    <property type="entry name" value="PROTEIN_KINASE_ATP"/>
    <property type="match status" value="1"/>
</dbReference>
<dbReference type="Gene3D" id="1.10.510.10">
    <property type="entry name" value="Transferase(Phosphotransferase) domain 1"/>
    <property type="match status" value="1"/>
</dbReference>
<dbReference type="InterPro" id="IPR005532">
    <property type="entry name" value="SUMF_dom"/>
</dbReference>